<gene>
    <name evidence="2" type="ORF">OMP40_38940</name>
</gene>
<dbReference type="Gene3D" id="2.160.20.10">
    <property type="entry name" value="Single-stranded right-handed beta-helix, Pectin lyase-like"/>
    <property type="match status" value="1"/>
</dbReference>
<evidence type="ECO:0000259" key="1">
    <source>
        <dbReference type="Pfam" id="PF12708"/>
    </source>
</evidence>
<dbReference type="InterPro" id="IPR012334">
    <property type="entry name" value="Pectin_lyas_fold"/>
</dbReference>
<comment type="caution">
    <text evidence="2">The sequence shown here is derived from an EMBL/GenBank/DDBJ whole genome shotgun (WGS) entry which is preliminary data.</text>
</comment>
<dbReference type="Pfam" id="PF12708">
    <property type="entry name" value="Pect-lyase_RHGA_epim"/>
    <property type="match status" value="1"/>
</dbReference>
<dbReference type="AlphaFoldDB" id="A0A9X4QWL1"/>
<dbReference type="SUPFAM" id="SSF51126">
    <property type="entry name" value="Pectin lyase-like"/>
    <property type="match status" value="1"/>
</dbReference>
<sequence length="410" mass="43880">MSFYYYIGNVSALSGATGKVGFSSAGSLTADAYTWEMADVLSQAVNGWNLMTLRLSEADIVGHPNLSAVDYFRLAVNKSSSTVSKLDTVYFVERQDLVVQNHAGAGTDVLKLDVTNAAGSGNKYVYHKVAMPDYRFQPGDYIEYDVRMDGAVNGAGGLDILTLEGGNFRDTGWTDQNGLSGHGGSANLSAYADNQWYHRKLKVPLSMVRKHIDQLLLVGENDKGGLGYSAQYKNIVVADRLGNLRQSLFTTAEEKSLYGVAYSSGIADSGVTGGPTVYAPDAKVHTTVFGSQDVVVAGFDVTDARYGADPTGGLDATAAFRHALNDCAIAGGGVVYAPDGQYKLLGSLFVPTSCTLRGDWKKPSDVDKSVDGTLLLAYPGEGEMRRRGRLSRLERPPAFATCPSITPSRR</sequence>
<keyword evidence="3" id="KW-1185">Reference proteome</keyword>
<dbReference type="EMBL" id="JAPDIA010000009">
    <property type="protein sequence ID" value="MDG0814601.1"/>
    <property type="molecule type" value="Genomic_DNA"/>
</dbReference>
<protein>
    <submittedName>
        <fullName evidence="2">Glycoside hydrolase family 55 protein</fullName>
    </submittedName>
</protein>
<accession>A0A9X4QWL1</accession>
<reference evidence="2" key="1">
    <citation type="submission" date="2022-10" db="EMBL/GenBank/DDBJ databases">
        <title>Comparative genomic analysis of Cohnella hashimotonis sp. nov., isolated from the International Space Station.</title>
        <authorList>
            <person name="Simpson A."/>
            <person name="Venkateswaran K."/>
        </authorList>
    </citation>
    <scope>NUCLEOTIDE SEQUENCE</scope>
    <source>
        <strain evidence="2">DSM 28161</strain>
    </source>
</reference>
<proteinExistence type="predicted"/>
<dbReference type="Proteomes" id="UP001153404">
    <property type="component" value="Unassembled WGS sequence"/>
</dbReference>
<evidence type="ECO:0000313" key="3">
    <source>
        <dbReference type="Proteomes" id="UP001153404"/>
    </source>
</evidence>
<dbReference type="InterPro" id="IPR024535">
    <property type="entry name" value="RHGA/B-epi-like_pectate_lyase"/>
</dbReference>
<dbReference type="RefSeq" id="WP_277539569.1">
    <property type="nucleotide sequence ID" value="NZ_JAPDIA010000009.1"/>
</dbReference>
<name>A0A9X4QWL1_9BACL</name>
<evidence type="ECO:0000313" key="2">
    <source>
        <dbReference type="EMBL" id="MDG0814601.1"/>
    </source>
</evidence>
<feature type="domain" description="Rhamnogalacturonase A/B/Epimerase-like pectate lyase" evidence="1">
    <location>
        <begin position="306"/>
        <end position="368"/>
    </location>
</feature>
<organism evidence="2 3">
    <name type="scientific">Cohnella rhizosphaerae</name>
    <dbReference type="NCBI Taxonomy" id="1457232"/>
    <lineage>
        <taxon>Bacteria</taxon>
        <taxon>Bacillati</taxon>
        <taxon>Bacillota</taxon>
        <taxon>Bacilli</taxon>
        <taxon>Bacillales</taxon>
        <taxon>Paenibacillaceae</taxon>
        <taxon>Cohnella</taxon>
    </lineage>
</organism>
<dbReference type="InterPro" id="IPR011050">
    <property type="entry name" value="Pectin_lyase_fold/virulence"/>
</dbReference>
<dbReference type="GO" id="GO:0016787">
    <property type="term" value="F:hydrolase activity"/>
    <property type="evidence" value="ECO:0007669"/>
    <property type="project" value="UniProtKB-KW"/>
</dbReference>
<keyword evidence="2" id="KW-0378">Hydrolase</keyword>